<dbReference type="InterPro" id="IPR007497">
    <property type="entry name" value="SIMPL/DUF541"/>
</dbReference>
<feature type="signal peptide" evidence="2">
    <location>
        <begin position="1"/>
        <end position="18"/>
    </location>
</feature>
<organism evidence="3 4">
    <name type="scientific">Flavobacterium aciduliphilum</name>
    <dbReference type="NCBI Taxonomy" id="1101402"/>
    <lineage>
        <taxon>Bacteria</taxon>
        <taxon>Pseudomonadati</taxon>
        <taxon>Bacteroidota</taxon>
        <taxon>Flavobacteriia</taxon>
        <taxon>Flavobacteriales</taxon>
        <taxon>Flavobacteriaceae</taxon>
        <taxon>Flavobacterium</taxon>
    </lineage>
</organism>
<dbReference type="OrthoDB" id="6021921at2"/>
<sequence>MKHLLLTLICCFSFLVSAQDSKGNPQITVSGEGTILVNPDYAVLNFAINTVGKEAVEVKNANDEASDKVLKWIKKMALPNSDYKTTALSLNRNYDYEKKAYFYQANQNFSITIKDLSKYEALMMGLIANGINEISSIEFKSSKREELQSEARKLAIKNAKHKAEDFASTLNQKVGKAIMISDTSQAYYPQVMDKTSTLAFSATTPTKETMALGQIEITASVSVSFVLE</sequence>
<dbReference type="Gene3D" id="3.30.70.2970">
    <property type="entry name" value="Protein of unknown function (DUF541), domain 2"/>
    <property type="match status" value="1"/>
</dbReference>
<feature type="chain" id="PRO_5016246729" description="Secreted protein" evidence="2">
    <location>
        <begin position="19"/>
        <end position="228"/>
    </location>
</feature>
<reference evidence="3 4" key="1">
    <citation type="submission" date="2018-06" db="EMBL/GenBank/DDBJ databases">
        <title>Genomic Encyclopedia of Archaeal and Bacterial Type Strains, Phase II (KMG-II): from individual species to whole genera.</title>
        <authorList>
            <person name="Goeker M."/>
        </authorList>
    </citation>
    <scope>NUCLEOTIDE SEQUENCE [LARGE SCALE GENOMIC DNA]</scope>
    <source>
        <strain evidence="3 4">DSM 25663</strain>
    </source>
</reference>
<gene>
    <name evidence="3" type="ORF">CLV55_103242</name>
</gene>
<dbReference type="AlphaFoldDB" id="A0A328YIG9"/>
<evidence type="ECO:0000256" key="1">
    <source>
        <dbReference type="SAM" id="Coils"/>
    </source>
</evidence>
<comment type="caution">
    <text evidence="3">The sequence shown here is derived from an EMBL/GenBank/DDBJ whole genome shotgun (WGS) entry which is preliminary data.</text>
</comment>
<dbReference type="PANTHER" id="PTHR34387">
    <property type="entry name" value="SLR1258 PROTEIN"/>
    <property type="match status" value="1"/>
</dbReference>
<dbReference type="PANTHER" id="PTHR34387:SF1">
    <property type="entry name" value="PERIPLASMIC IMMUNOGENIC PROTEIN"/>
    <property type="match status" value="1"/>
</dbReference>
<dbReference type="EMBL" id="QLSZ01000003">
    <property type="protein sequence ID" value="RAR73918.1"/>
    <property type="molecule type" value="Genomic_DNA"/>
</dbReference>
<feature type="coiled-coil region" evidence="1">
    <location>
        <begin position="137"/>
        <end position="164"/>
    </location>
</feature>
<evidence type="ECO:0008006" key="5">
    <source>
        <dbReference type="Google" id="ProtNLM"/>
    </source>
</evidence>
<dbReference type="Proteomes" id="UP000248840">
    <property type="component" value="Unassembled WGS sequence"/>
</dbReference>
<evidence type="ECO:0000313" key="4">
    <source>
        <dbReference type="Proteomes" id="UP000248840"/>
    </source>
</evidence>
<keyword evidence="4" id="KW-1185">Reference proteome</keyword>
<evidence type="ECO:0000256" key="2">
    <source>
        <dbReference type="SAM" id="SignalP"/>
    </source>
</evidence>
<name>A0A328YIG9_9FLAO</name>
<keyword evidence="2" id="KW-0732">Signal</keyword>
<proteinExistence type="predicted"/>
<keyword evidence="1" id="KW-0175">Coiled coil</keyword>
<dbReference type="RefSeq" id="WP_112112713.1">
    <property type="nucleotide sequence ID" value="NZ_QLSZ01000003.1"/>
</dbReference>
<dbReference type="Gene3D" id="3.30.110.170">
    <property type="entry name" value="Protein of unknown function (DUF541), domain 1"/>
    <property type="match status" value="1"/>
</dbReference>
<dbReference type="GO" id="GO:0006974">
    <property type="term" value="P:DNA damage response"/>
    <property type="evidence" value="ECO:0007669"/>
    <property type="project" value="TreeGrafter"/>
</dbReference>
<accession>A0A328YIG9</accession>
<dbReference type="InterPro" id="IPR052022">
    <property type="entry name" value="26kDa_periplasmic_antigen"/>
</dbReference>
<evidence type="ECO:0000313" key="3">
    <source>
        <dbReference type="EMBL" id="RAR73918.1"/>
    </source>
</evidence>
<protein>
    <recommendedName>
        <fullName evidence="5">Secreted protein</fullName>
    </recommendedName>
</protein>
<dbReference type="Pfam" id="PF04402">
    <property type="entry name" value="SIMPL"/>
    <property type="match status" value="1"/>
</dbReference>